<name>A0ABS3DX63_9BACI</name>
<organism evidence="2 3">
    <name type="scientific">Halobacillus kuroshimensis</name>
    <dbReference type="NCBI Taxonomy" id="302481"/>
    <lineage>
        <taxon>Bacteria</taxon>
        <taxon>Bacillati</taxon>
        <taxon>Bacillota</taxon>
        <taxon>Bacilli</taxon>
        <taxon>Bacillales</taxon>
        <taxon>Bacillaceae</taxon>
        <taxon>Halobacillus</taxon>
    </lineage>
</organism>
<keyword evidence="1" id="KW-0732">Signal</keyword>
<dbReference type="RefSeq" id="WP_206934114.1">
    <property type="nucleotide sequence ID" value="NZ_JAEKJY010000003.1"/>
</dbReference>
<keyword evidence="3" id="KW-1185">Reference proteome</keyword>
<proteinExistence type="predicted"/>
<gene>
    <name evidence="2" type="ORF">JF544_11700</name>
</gene>
<evidence type="ECO:0000313" key="3">
    <source>
        <dbReference type="Proteomes" id="UP000663970"/>
    </source>
</evidence>
<dbReference type="EMBL" id="JAEKJY010000003">
    <property type="protein sequence ID" value="MBN8235919.1"/>
    <property type="molecule type" value="Genomic_DNA"/>
</dbReference>
<feature type="signal peptide" evidence="1">
    <location>
        <begin position="1"/>
        <end position="20"/>
    </location>
</feature>
<comment type="caution">
    <text evidence="2">The sequence shown here is derived from an EMBL/GenBank/DDBJ whole genome shotgun (WGS) entry which is preliminary data.</text>
</comment>
<dbReference type="Proteomes" id="UP000663970">
    <property type="component" value="Unassembled WGS sequence"/>
</dbReference>
<sequence length="560" mass="64138">MNRILCLSLMLTALSLPLFGFSESEEYTRAMWVEKTELGEEEESILETAQQNSINVLYVKGIEEDPQVTADFIQEADSKGIQVHALGGEPSWALEDNQDKYKAFVDEVMEYNQSVSPGQQFTGIHFKVQPQYLEEWYDDQPRVLREWKANITAGIQSVPEDSTLEISHSIPFWLDEMETPGQSDVPFNHWLIQQFDHTTILAFRDTLETTNGIVALTENELEAADQAGKQILVGITTAETGRNWTTFFEEGPESMHMHLNLMDKHLGEHSSYAGYAIDDYANLKQQEETPSEEDMEKQQKRGTYVWEAETLINEKDKILDFAKENNINLLYTRLDLTQPYSAYSHFVEAADAAGIEVHAMGGHPSWALKEEEHRILKLVDYVKSYNQDVNENQSFDGIHLDIEPYVEPSWSTDQASVLKQWMGNLERFVEETKENSDLEASMDMAMWFDDIETPGSPETPFNEWVIGLMDHTSVMAFRDQAEGIIQAAENEVNFSEKLGKDILISVEIKENPSHPHISFYEEGKEVMENQLSLVDEAFQSYSSYQGYTVHAYRYWDGAKE</sequence>
<evidence type="ECO:0000256" key="1">
    <source>
        <dbReference type="SAM" id="SignalP"/>
    </source>
</evidence>
<accession>A0ABS3DX63</accession>
<reference evidence="2 3" key="1">
    <citation type="submission" date="2020-12" db="EMBL/GenBank/DDBJ databases">
        <title>Oil enriched cultivation method for isolating marine PHA-producing bacteria.</title>
        <authorList>
            <person name="Zheng W."/>
            <person name="Yu S."/>
            <person name="Huang Y."/>
        </authorList>
    </citation>
    <scope>NUCLEOTIDE SEQUENCE [LARGE SCALE GENOMIC DNA]</scope>
    <source>
        <strain evidence="2 3">SY-2-6</strain>
    </source>
</reference>
<protein>
    <submittedName>
        <fullName evidence="2">Uncharacterized protein</fullName>
    </submittedName>
</protein>
<feature type="chain" id="PRO_5046424759" evidence="1">
    <location>
        <begin position="21"/>
        <end position="560"/>
    </location>
</feature>
<evidence type="ECO:0000313" key="2">
    <source>
        <dbReference type="EMBL" id="MBN8235919.1"/>
    </source>
</evidence>